<dbReference type="Gene3D" id="3.40.50.720">
    <property type="entry name" value="NAD(P)-binding Rossmann-like Domain"/>
    <property type="match status" value="1"/>
</dbReference>
<evidence type="ECO:0000259" key="3">
    <source>
        <dbReference type="SMART" id="SM00829"/>
    </source>
</evidence>
<evidence type="ECO:0000313" key="5">
    <source>
        <dbReference type="Proteomes" id="UP001556118"/>
    </source>
</evidence>
<dbReference type="InterPro" id="IPR013149">
    <property type="entry name" value="ADH-like_C"/>
</dbReference>
<dbReference type="SUPFAM" id="SSF50129">
    <property type="entry name" value="GroES-like"/>
    <property type="match status" value="1"/>
</dbReference>
<evidence type="ECO:0000256" key="1">
    <source>
        <dbReference type="ARBA" id="ARBA00022857"/>
    </source>
</evidence>
<dbReference type="InterPro" id="IPR020843">
    <property type="entry name" value="ER"/>
</dbReference>
<protein>
    <submittedName>
        <fullName evidence="4">Zinc-binding dehydrogenase</fullName>
    </submittedName>
</protein>
<name>A0ABV3REM9_9SPHN</name>
<dbReference type="Pfam" id="PF08240">
    <property type="entry name" value="ADH_N"/>
    <property type="match status" value="1"/>
</dbReference>
<evidence type="ECO:0000256" key="2">
    <source>
        <dbReference type="ARBA" id="ARBA00023002"/>
    </source>
</evidence>
<gene>
    <name evidence="4" type="ORF">ABUH87_15510</name>
</gene>
<proteinExistence type="predicted"/>
<dbReference type="SUPFAM" id="SSF51735">
    <property type="entry name" value="NAD(P)-binding Rossmann-fold domains"/>
    <property type="match status" value="1"/>
</dbReference>
<comment type="caution">
    <text evidence="4">The sequence shown here is derived from an EMBL/GenBank/DDBJ whole genome shotgun (WGS) entry which is preliminary data.</text>
</comment>
<dbReference type="PANTHER" id="PTHR48106:SF18">
    <property type="entry name" value="QUINONE OXIDOREDUCTASE PIG3"/>
    <property type="match status" value="1"/>
</dbReference>
<dbReference type="Proteomes" id="UP001556118">
    <property type="component" value="Unassembled WGS sequence"/>
</dbReference>
<dbReference type="InterPro" id="IPR011032">
    <property type="entry name" value="GroES-like_sf"/>
</dbReference>
<dbReference type="PANTHER" id="PTHR48106">
    <property type="entry name" value="QUINONE OXIDOREDUCTASE PIG3-RELATED"/>
    <property type="match status" value="1"/>
</dbReference>
<evidence type="ECO:0000313" key="4">
    <source>
        <dbReference type="EMBL" id="MEW9856547.1"/>
    </source>
</evidence>
<dbReference type="SMART" id="SM00829">
    <property type="entry name" value="PKS_ER"/>
    <property type="match status" value="1"/>
</dbReference>
<dbReference type="RefSeq" id="WP_367775005.1">
    <property type="nucleotide sequence ID" value="NZ_JBFNXR010000052.1"/>
</dbReference>
<keyword evidence="1" id="KW-0521">NADP</keyword>
<organism evidence="4 5">
    <name type="scientific">Novosphingobium rhizovicinum</name>
    <dbReference type="NCBI Taxonomy" id="3228928"/>
    <lineage>
        <taxon>Bacteria</taxon>
        <taxon>Pseudomonadati</taxon>
        <taxon>Pseudomonadota</taxon>
        <taxon>Alphaproteobacteria</taxon>
        <taxon>Sphingomonadales</taxon>
        <taxon>Sphingomonadaceae</taxon>
        <taxon>Novosphingobium</taxon>
    </lineage>
</organism>
<sequence>MDLGSKSGLALRSTVTGDALRLSLERVAVVPPGLGEVLVRMDAAPIHPADVMVLFAGAELGAARTDSPEALVAPLPEHARSGAAGRMDRPLKVGLEGAGVVLAAGQDAEALIGKSVAVLVPGLGAYAQYCTVPAASCIELPAGLGPRAGAAAFTNPLTALAMVETLHQTGERAMVHTAAASSLGQMLVRICAEDGIGLINIVRRPEQVDLLRALGADHVCDSSASDFRAQLARALAETGARVAFDAIGGGDMASTLLEAMEEAAVGQMADFNAYGSPDMKRVYLYGRLDSGVTVIPRGPYGLLWSLEGWSMPPILERAGEGRTADLRRRIAEGLSTTFTTAFGSEITLPQMLDPAVVQRFARHETAGKFLVTMPANEDR</sequence>
<dbReference type="InterPro" id="IPR036291">
    <property type="entry name" value="NAD(P)-bd_dom_sf"/>
</dbReference>
<dbReference type="EMBL" id="JBFNXR010000052">
    <property type="protein sequence ID" value="MEW9856547.1"/>
    <property type="molecule type" value="Genomic_DNA"/>
</dbReference>
<reference evidence="4 5" key="1">
    <citation type="submission" date="2024-06" db="EMBL/GenBank/DDBJ databases">
        <title>Novosphingobium rhizovicinus M1R2S20.</title>
        <authorList>
            <person name="Sun J.-Q."/>
        </authorList>
    </citation>
    <scope>NUCLEOTIDE SEQUENCE [LARGE SCALE GENOMIC DNA]</scope>
    <source>
        <strain evidence="4 5">M1R2S20</strain>
    </source>
</reference>
<dbReference type="InterPro" id="IPR013154">
    <property type="entry name" value="ADH-like_N"/>
</dbReference>
<dbReference type="Gene3D" id="3.90.180.10">
    <property type="entry name" value="Medium-chain alcohol dehydrogenases, catalytic domain"/>
    <property type="match status" value="1"/>
</dbReference>
<dbReference type="Pfam" id="PF00107">
    <property type="entry name" value="ADH_zinc_N"/>
    <property type="match status" value="1"/>
</dbReference>
<accession>A0ABV3REM9</accession>
<feature type="domain" description="Enoyl reductase (ER)" evidence="3">
    <location>
        <begin position="17"/>
        <end position="371"/>
    </location>
</feature>
<keyword evidence="5" id="KW-1185">Reference proteome</keyword>
<keyword evidence="2" id="KW-0560">Oxidoreductase</keyword>